<dbReference type="OrthoDB" id="10033535at2759"/>
<evidence type="ECO:0000313" key="8">
    <source>
        <dbReference type="Proteomes" id="UP000614601"/>
    </source>
</evidence>
<evidence type="ECO:0000256" key="1">
    <source>
        <dbReference type="ARBA" id="ARBA00004141"/>
    </source>
</evidence>
<dbReference type="EMBL" id="CAJFDH010000006">
    <property type="protein sequence ID" value="CAD5229148.1"/>
    <property type="molecule type" value="Genomic_DNA"/>
</dbReference>
<protein>
    <recommendedName>
        <fullName evidence="9">Tetraspanin</fullName>
    </recommendedName>
</protein>
<comment type="subcellular location">
    <subcellularLocation>
        <location evidence="1">Membrane</location>
        <topology evidence="1">Multi-pass membrane protein</topology>
    </subcellularLocation>
</comment>
<comment type="caution">
    <text evidence="7">The sequence shown here is derived from an EMBL/GenBank/DDBJ whole genome shotgun (WGS) entry which is preliminary data.</text>
</comment>
<gene>
    <name evidence="7" type="ORF">BOKJ2_LOCUS13207</name>
</gene>
<dbReference type="Pfam" id="PF00335">
    <property type="entry name" value="Tetraspanin"/>
    <property type="match status" value="1"/>
</dbReference>
<evidence type="ECO:0000256" key="3">
    <source>
        <dbReference type="ARBA" id="ARBA00022989"/>
    </source>
</evidence>
<proteinExistence type="predicted"/>
<keyword evidence="4 6" id="KW-0472">Membrane</keyword>
<sequence>MVDKPKEVVSEAEAKQLKTKLTDVEGKLSKFILNTVKRQILHDIRYLEKLAPARAESTFYSLLVLAILYFTHTIAMLTVLYQTCMTWYFHLQPIKDVMDLLFKKGFVLEPTVLMMVLKFSAKFIIFLMVITILVHFMLLYVTAGGNTRNFSILFGTSRLLNSMSMLFFTVILVVLQFRSSISNTLIGHIALHGIDANEVNAYDIIQYELECCGFQKNALDWQKPVLMNWTDSFDIKKFEITNNKEYESNCKTKDSQCLVPKSCCTNYNPSKTQGSLCNNYHSLTRALEYAKTKNKDLTYQELIHSDGCINVLQNSMDRWFIVLISGLVYLLVTIVVTTCIAANSISGSNGLGIVDPVTEVPLPKHKGLRLAEGLDAPNLKRPIFTLNNSSSEDNQQEQVVHDAIQGKRNRHLNPEDSSDDGLDMNQEASYLSLGL</sequence>
<evidence type="ECO:0000313" key="7">
    <source>
        <dbReference type="EMBL" id="CAD5229148.1"/>
    </source>
</evidence>
<evidence type="ECO:0000256" key="5">
    <source>
        <dbReference type="SAM" id="MobiDB-lite"/>
    </source>
</evidence>
<dbReference type="GO" id="GO:0016020">
    <property type="term" value="C:membrane"/>
    <property type="evidence" value="ECO:0007669"/>
    <property type="project" value="UniProtKB-SubCell"/>
</dbReference>
<evidence type="ECO:0000256" key="6">
    <source>
        <dbReference type="SAM" id="Phobius"/>
    </source>
</evidence>
<feature type="transmembrane region" description="Helical" evidence="6">
    <location>
        <begin position="59"/>
        <end position="81"/>
    </location>
</feature>
<evidence type="ECO:0000256" key="4">
    <source>
        <dbReference type="ARBA" id="ARBA00023136"/>
    </source>
</evidence>
<accession>A0A811LNY8</accession>
<feature type="transmembrane region" description="Helical" evidence="6">
    <location>
        <begin position="123"/>
        <end position="143"/>
    </location>
</feature>
<dbReference type="Proteomes" id="UP000614601">
    <property type="component" value="Unassembled WGS sequence"/>
</dbReference>
<organism evidence="7 8">
    <name type="scientific">Bursaphelenchus okinawaensis</name>
    <dbReference type="NCBI Taxonomy" id="465554"/>
    <lineage>
        <taxon>Eukaryota</taxon>
        <taxon>Metazoa</taxon>
        <taxon>Ecdysozoa</taxon>
        <taxon>Nematoda</taxon>
        <taxon>Chromadorea</taxon>
        <taxon>Rhabditida</taxon>
        <taxon>Tylenchina</taxon>
        <taxon>Tylenchomorpha</taxon>
        <taxon>Aphelenchoidea</taxon>
        <taxon>Aphelenchoididae</taxon>
        <taxon>Bursaphelenchus</taxon>
    </lineage>
</organism>
<dbReference type="EMBL" id="CAJFCW020000006">
    <property type="protein sequence ID" value="CAG9125894.1"/>
    <property type="molecule type" value="Genomic_DNA"/>
</dbReference>
<feature type="transmembrane region" description="Helical" evidence="6">
    <location>
        <begin position="319"/>
        <end position="343"/>
    </location>
</feature>
<feature type="region of interest" description="Disordered" evidence="5">
    <location>
        <begin position="406"/>
        <end position="425"/>
    </location>
</feature>
<keyword evidence="2 6" id="KW-0812">Transmembrane</keyword>
<name>A0A811LNY8_9BILA</name>
<dbReference type="InterPro" id="IPR018499">
    <property type="entry name" value="Tetraspanin/Peripherin"/>
</dbReference>
<keyword evidence="3 6" id="KW-1133">Transmembrane helix</keyword>
<feature type="transmembrane region" description="Helical" evidence="6">
    <location>
        <begin position="155"/>
        <end position="175"/>
    </location>
</feature>
<keyword evidence="8" id="KW-1185">Reference proteome</keyword>
<dbReference type="AlphaFoldDB" id="A0A811LNY8"/>
<dbReference type="Proteomes" id="UP000783686">
    <property type="component" value="Unassembled WGS sequence"/>
</dbReference>
<evidence type="ECO:0000256" key="2">
    <source>
        <dbReference type="ARBA" id="ARBA00022692"/>
    </source>
</evidence>
<evidence type="ECO:0008006" key="9">
    <source>
        <dbReference type="Google" id="ProtNLM"/>
    </source>
</evidence>
<reference evidence="7" key="1">
    <citation type="submission" date="2020-09" db="EMBL/GenBank/DDBJ databases">
        <authorList>
            <person name="Kikuchi T."/>
        </authorList>
    </citation>
    <scope>NUCLEOTIDE SEQUENCE</scope>
    <source>
        <strain evidence="7">SH1</strain>
    </source>
</reference>